<reference evidence="2" key="2">
    <citation type="submission" date="2020-05" db="UniProtKB">
        <authorList>
            <consortium name="EnsemblMetazoa"/>
        </authorList>
    </citation>
    <scope>IDENTIFICATION</scope>
    <source>
        <strain evidence="2">IAEA</strain>
    </source>
</reference>
<organism evidence="2 3">
    <name type="scientific">Glossina palpalis gambiensis</name>
    <dbReference type="NCBI Taxonomy" id="67801"/>
    <lineage>
        <taxon>Eukaryota</taxon>
        <taxon>Metazoa</taxon>
        <taxon>Ecdysozoa</taxon>
        <taxon>Arthropoda</taxon>
        <taxon>Hexapoda</taxon>
        <taxon>Insecta</taxon>
        <taxon>Pterygota</taxon>
        <taxon>Neoptera</taxon>
        <taxon>Endopterygota</taxon>
        <taxon>Diptera</taxon>
        <taxon>Brachycera</taxon>
        <taxon>Muscomorpha</taxon>
        <taxon>Hippoboscoidea</taxon>
        <taxon>Glossinidae</taxon>
        <taxon>Glossina</taxon>
    </lineage>
</organism>
<keyword evidence="3" id="KW-1185">Reference proteome</keyword>
<evidence type="ECO:0000256" key="1">
    <source>
        <dbReference type="SAM" id="SignalP"/>
    </source>
</evidence>
<accession>A0A1B0BTR0</accession>
<feature type="chain" id="PRO_5008405207" evidence="1">
    <location>
        <begin position="20"/>
        <end position="60"/>
    </location>
</feature>
<protein>
    <submittedName>
        <fullName evidence="2">Uncharacterized protein</fullName>
    </submittedName>
</protein>
<name>A0A1B0BTR0_9MUSC</name>
<feature type="signal peptide" evidence="1">
    <location>
        <begin position="1"/>
        <end position="19"/>
    </location>
</feature>
<dbReference type="AlphaFoldDB" id="A0A1B0BTR0"/>
<dbReference type="EMBL" id="JXJN01020317">
    <property type="status" value="NOT_ANNOTATED_CDS"/>
    <property type="molecule type" value="Genomic_DNA"/>
</dbReference>
<dbReference type="EMBL" id="JXJN01020316">
    <property type="status" value="NOT_ANNOTATED_CDS"/>
    <property type="molecule type" value="Genomic_DNA"/>
</dbReference>
<proteinExistence type="predicted"/>
<evidence type="ECO:0000313" key="2">
    <source>
        <dbReference type="EnsemblMetazoa" id="GPPI040255-PA"/>
    </source>
</evidence>
<dbReference type="VEuPathDB" id="VectorBase:GPPI040255"/>
<sequence length="60" mass="6667">MHYVYAALLLTLLFNVVVAMSSLSIEELAQRAQDRPRKTPHNATIQLVDGTKLKTDSSPL</sequence>
<dbReference type="EnsemblMetazoa" id="GPPI040255-RA">
    <property type="protein sequence ID" value="GPPI040255-PA"/>
    <property type="gene ID" value="GPPI040255"/>
</dbReference>
<reference evidence="3" key="1">
    <citation type="submission" date="2015-01" db="EMBL/GenBank/DDBJ databases">
        <authorList>
            <person name="Aksoy S."/>
            <person name="Warren W."/>
            <person name="Wilson R.K."/>
        </authorList>
    </citation>
    <scope>NUCLEOTIDE SEQUENCE [LARGE SCALE GENOMIC DNA]</scope>
    <source>
        <strain evidence="3">IAEA</strain>
    </source>
</reference>
<evidence type="ECO:0000313" key="3">
    <source>
        <dbReference type="Proteomes" id="UP000092460"/>
    </source>
</evidence>
<dbReference type="Proteomes" id="UP000092460">
    <property type="component" value="Unassembled WGS sequence"/>
</dbReference>
<keyword evidence="1" id="KW-0732">Signal</keyword>